<evidence type="ECO:0000256" key="10">
    <source>
        <dbReference type="ARBA" id="ARBA00023201"/>
    </source>
</evidence>
<keyword evidence="3 12" id="KW-0813">Transport</keyword>
<evidence type="ECO:0000256" key="2">
    <source>
        <dbReference type="ARBA" id="ARBA00007193"/>
    </source>
</evidence>
<keyword evidence="7" id="KW-0915">Sodium</keyword>
<dbReference type="Proteomes" id="UP001321473">
    <property type="component" value="Unassembled WGS sequence"/>
</dbReference>
<proteinExistence type="inferred from homology"/>
<evidence type="ECO:0000313" key="14">
    <source>
        <dbReference type="EMBL" id="KAK8782625.1"/>
    </source>
</evidence>
<comment type="caution">
    <text evidence="14">The sequence shown here is derived from an EMBL/GenBank/DDBJ whole genome shotgun (WGS) entry which is preliminary data.</text>
</comment>
<sequence>MFRHLSTLLYRSQIPGMKVVFGPQVPVARRACWVVMLAVFAGLTCWDIARTLTEFAERPVAIDISLSETERGQLPLPAITVCNMNQMSEELLREADNFTAWVMRTQRRDIELGLRMGHQRDDLYLECSFGSIDCRKEKLLYAVPFGRYGTCYCFNFRHGFSFAPENTGVISNGLRMVLDAEIDEYLPLSTEVGFKVMIHEPGVESDYNRNGIHIPPDFATYLRIGKMTLRRLEPPYPQPCRHDWPPGYQQIQFSQTSYTQVKCLDACLQLNIFQRCGCMDHRVRTFNISGAKLCCARGKECMYADSMECMAKVKRLHALHNLPCSCLLPCYEAVYRKSLTHRAWPEARRQYPNRTMAKLIIYLDEKIEKRRRYAQFPFSSLVTNIGGTMGIYLGLSFVMLFSVVDTVATALARTVTSFSIMTDVRKGQSALDASSANSPAR</sequence>
<keyword evidence="6 13" id="KW-1133">Transmembrane helix</keyword>
<dbReference type="InterPro" id="IPR001873">
    <property type="entry name" value="ENaC"/>
</dbReference>
<gene>
    <name evidence="14" type="ORF">V5799_016029</name>
</gene>
<comment type="subcellular location">
    <subcellularLocation>
        <location evidence="1">Membrane</location>
        <topology evidence="1">Multi-pass membrane protein</topology>
    </subcellularLocation>
</comment>
<comment type="similarity">
    <text evidence="2 12">Belongs to the amiloride-sensitive sodium channel (TC 1.A.6) family.</text>
</comment>
<keyword evidence="11 12" id="KW-0407">Ion channel</keyword>
<evidence type="ECO:0000256" key="6">
    <source>
        <dbReference type="ARBA" id="ARBA00022989"/>
    </source>
</evidence>
<dbReference type="PANTHER" id="PTHR11690">
    <property type="entry name" value="AMILORIDE-SENSITIVE SODIUM CHANNEL-RELATED"/>
    <property type="match status" value="1"/>
</dbReference>
<keyword evidence="4 12" id="KW-0894">Sodium channel</keyword>
<keyword evidence="9 13" id="KW-0472">Membrane</keyword>
<evidence type="ECO:0000256" key="4">
    <source>
        <dbReference type="ARBA" id="ARBA00022461"/>
    </source>
</evidence>
<feature type="transmembrane region" description="Helical" evidence="13">
    <location>
        <begin position="389"/>
        <end position="412"/>
    </location>
</feature>
<accession>A0AAQ4F7B6</accession>
<evidence type="ECO:0000256" key="5">
    <source>
        <dbReference type="ARBA" id="ARBA00022692"/>
    </source>
</evidence>
<dbReference type="Gene3D" id="2.60.470.10">
    <property type="entry name" value="Acid-sensing ion channels like domains"/>
    <property type="match status" value="1"/>
</dbReference>
<evidence type="ECO:0000256" key="1">
    <source>
        <dbReference type="ARBA" id="ARBA00004141"/>
    </source>
</evidence>
<evidence type="ECO:0000256" key="9">
    <source>
        <dbReference type="ARBA" id="ARBA00023136"/>
    </source>
</evidence>
<evidence type="ECO:0008006" key="16">
    <source>
        <dbReference type="Google" id="ProtNLM"/>
    </source>
</evidence>
<reference evidence="14 15" key="1">
    <citation type="journal article" date="2023" name="Arcadia Sci">
        <title>De novo assembly of a long-read Amblyomma americanum tick genome.</title>
        <authorList>
            <person name="Chou S."/>
            <person name="Poskanzer K.E."/>
            <person name="Rollins M."/>
            <person name="Thuy-Boun P.S."/>
        </authorList>
    </citation>
    <scope>NUCLEOTIDE SEQUENCE [LARGE SCALE GENOMIC DNA]</scope>
    <source>
        <strain evidence="14">F_SG_1</strain>
        <tissue evidence="14">Salivary glands</tissue>
    </source>
</reference>
<evidence type="ECO:0000256" key="7">
    <source>
        <dbReference type="ARBA" id="ARBA00023053"/>
    </source>
</evidence>
<dbReference type="GO" id="GO:0015280">
    <property type="term" value="F:ligand-gated sodium channel activity"/>
    <property type="evidence" value="ECO:0007669"/>
    <property type="project" value="TreeGrafter"/>
</dbReference>
<evidence type="ECO:0000256" key="13">
    <source>
        <dbReference type="SAM" id="Phobius"/>
    </source>
</evidence>
<dbReference type="GO" id="GO:0005886">
    <property type="term" value="C:plasma membrane"/>
    <property type="evidence" value="ECO:0007669"/>
    <property type="project" value="TreeGrafter"/>
</dbReference>
<dbReference type="PANTHER" id="PTHR11690:SF248">
    <property type="entry name" value="PICKPOCKET 17, ISOFORM A"/>
    <property type="match status" value="1"/>
</dbReference>
<dbReference type="PRINTS" id="PR01078">
    <property type="entry name" value="AMINACHANNEL"/>
</dbReference>
<keyword evidence="5 12" id="KW-0812">Transmembrane</keyword>
<evidence type="ECO:0000313" key="15">
    <source>
        <dbReference type="Proteomes" id="UP001321473"/>
    </source>
</evidence>
<keyword evidence="10 12" id="KW-0739">Sodium transport</keyword>
<evidence type="ECO:0000256" key="12">
    <source>
        <dbReference type="RuleBase" id="RU000679"/>
    </source>
</evidence>
<dbReference type="AlphaFoldDB" id="A0AAQ4F7B6"/>
<keyword evidence="8 12" id="KW-0406">Ion transport</keyword>
<protein>
    <recommendedName>
        <fullName evidence="16">Amiloride-sensitive sodium channel</fullName>
    </recommendedName>
</protein>
<dbReference type="Pfam" id="PF00858">
    <property type="entry name" value="ASC"/>
    <property type="match status" value="2"/>
</dbReference>
<keyword evidence="15" id="KW-1185">Reference proteome</keyword>
<dbReference type="Gene3D" id="1.10.287.770">
    <property type="entry name" value="YojJ-like"/>
    <property type="match status" value="1"/>
</dbReference>
<evidence type="ECO:0000256" key="3">
    <source>
        <dbReference type="ARBA" id="ARBA00022448"/>
    </source>
</evidence>
<evidence type="ECO:0000256" key="11">
    <source>
        <dbReference type="ARBA" id="ARBA00023303"/>
    </source>
</evidence>
<organism evidence="14 15">
    <name type="scientific">Amblyomma americanum</name>
    <name type="common">Lone star tick</name>
    <dbReference type="NCBI Taxonomy" id="6943"/>
    <lineage>
        <taxon>Eukaryota</taxon>
        <taxon>Metazoa</taxon>
        <taxon>Ecdysozoa</taxon>
        <taxon>Arthropoda</taxon>
        <taxon>Chelicerata</taxon>
        <taxon>Arachnida</taxon>
        <taxon>Acari</taxon>
        <taxon>Parasitiformes</taxon>
        <taxon>Ixodida</taxon>
        <taxon>Ixodoidea</taxon>
        <taxon>Ixodidae</taxon>
        <taxon>Amblyomminae</taxon>
        <taxon>Amblyomma</taxon>
    </lineage>
</organism>
<evidence type="ECO:0000256" key="8">
    <source>
        <dbReference type="ARBA" id="ARBA00023065"/>
    </source>
</evidence>
<name>A0AAQ4F7B6_AMBAM</name>
<dbReference type="EMBL" id="JARKHS020006446">
    <property type="protein sequence ID" value="KAK8782625.1"/>
    <property type="molecule type" value="Genomic_DNA"/>
</dbReference>